<name>A0A1R2BNB0_9CILI</name>
<sequence>MEDDSLIEKQQENEESQSNRTYVAWLLAFIELCTEISTIVILSIYSSDCDEPIRLWLTILSSVLGFHTIFLVGTEALASNLKEKPGWNSVYFTVNTIVQCFLFLWMLIGAVWAFNDMDACRDDFYEGWMLTIVVLGTYFGIISVFLLGLLFIVCITCIGSWHISSYLKKSP</sequence>
<proteinExistence type="predicted"/>
<dbReference type="OrthoDB" id="320083at2759"/>
<evidence type="ECO:0000256" key="1">
    <source>
        <dbReference type="SAM" id="Phobius"/>
    </source>
</evidence>
<evidence type="ECO:0000313" key="2">
    <source>
        <dbReference type="EMBL" id="OMJ78303.1"/>
    </source>
</evidence>
<organism evidence="2 3">
    <name type="scientific">Stentor coeruleus</name>
    <dbReference type="NCBI Taxonomy" id="5963"/>
    <lineage>
        <taxon>Eukaryota</taxon>
        <taxon>Sar</taxon>
        <taxon>Alveolata</taxon>
        <taxon>Ciliophora</taxon>
        <taxon>Postciliodesmatophora</taxon>
        <taxon>Heterotrichea</taxon>
        <taxon>Heterotrichida</taxon>
        <taxon>Stentoridae</taxon>
        <taxon>Stentor</taxon>
    </lineage>
</organism>
<reference evidence="2 3" key="1">
    <citation type="submission" date="2016-11" db="EMBL/GenBank/DDBJ databases">
        <title>The macronuclear genome of Stentor coeruleus: a giant cell with tiny introns.</title>
        <authorList>
            <person name="Slabodnick M."/>
            <person name="Ruby J.G."/>
            <person name="Reiff S.B."/>
            <person name="Swart E.C."/>
            <person name="Gosai S."/>
            <person name="Prabakaran S."/>
            <person name="Witkowska E."/>
            <person name="Larue G.E."/>
            <person name="Fisher S."/>
            <person name="Freeman R.M."/>
            <person name="Gunawardena J."/>
            <person name="Chu W."/>
            <person name="Stover N.A."/>
            <person name="Gregory B.D."/>
            <person name="Nowacki M."/>
            <person name="Derisi J."/>
            <person name="Roy S.W."/>
            <person name="Marshall W.F."/>
            <person name="Sood P."/>
        </authorList>
    </citation>
    <scope>NUCLEOTIDE SEQUENCE [LARGE SCALE GENOMIC DNA]</scope>
    <source>
        <strain evidence="2">WM001</strain>
    </source>
</reference>
<keyword evidence="1" id="KW-1133">Transmembrane helix</keyword>
<evidence type="ECO:0000313" key="3">
    <source>
        <dbReference type="Proteomes" id="UP000187209"/>
    </source>
</evidence>
<accession>A0A1R2BNB0</accession>
<keyword evidence="1" id="KW-0472">Membrane</keyword>
<feature type="transmembrane region" description="Helical" evidence="1">
    <location>
        <begin position="90"/>
        <end position="108"/>
    </location>
</feature>
<comment type="caution">
    <text evidence="2">The sequence shown here is derived from an EMBL/GenBank/DDBJ whole genome shotgun (WGS) entry which is preliminary data.</text>
</comment>
<feature type="transmembrane region" description="Helical" evidence="1">
    <location>
        <begin position="21"/>
        <end position="44"/>
    </location>
</feature>
<feature type="transmembrane region" description="Helical" evidence="1">
    <location>
        <begin position="128"/>
        <end position="161"/>
    </location>
</feature>
<dbReference type="Proteomes" id="UP000187209">
    <property type="component" value="Unassembled WGS sequence"/>
</dbReference>
<protein>
    <submittedName>
        <fullName evidence="2">Uncharacterized protein</fullName>
    </submittedName>
</protein>
<gene>
    <name evidence="2" type="ORF">SteCoe_21898</name>
</gene>
<feature type="transmembrane region" description="Helical" evidence="1">
    <location>
        <begin position="56"/>
        <end position="78"/>
    </location>
</feature>
<dbReference type="EMBL" id="MPUH01000528">
    <property type="protein sequence ID" value="OMJ78303.1"/>
    <property type="molecule type" value="Genomic_DNA"/>
</dbReference>
<keyword evidence="1" id="KW-0812">Transmembrane</keyword>
<dbReference type="AlphaFoldDB" id="A0A1R2BNB0"/>
<keyword evidence="3" id="KW-1185">Reference proteome</keyword>